<dbReference type="InterPro" id="IPR025641">
    <property type="entry name" value="DUF4340"/>
</dbReference>
<evidence type="ECO:0000313" key="4">
    <source>
        <dbReference type="Proteomes" id="UP000471640"/>
    </source>
</evidence>
<dbReference type="Proteomes" id="UP000471640">
    <property type="component" value="Unassembled WGS sequence"/>
</dbReference>
<accession>A0A6P1DSV3</accession>
<sequence length="390" mass="42627">MKQRWLINLVLLIAVVVLAMLMRSEINAGRSVPTLTDLEAKNLYRIRIARDGDPTIVLAQDLLGWKMEEPMQVDADDARVQKLLEILDTPVIRSFPEASAALDELKLAPPRLKLQLDSEVLSFGDIDPLGQSRYVAAAGLVHLISDRFYHLLIAPPIDYVSLKLLPRDFNPVFGRLDGIPLTTASVTGLNEVIAERVETLAEDPSGVQAALKMDDGTTLRFIVSESRRRWARLDQGLLYVLTEPPELELDPNAVDPTPPEPVAASPMPAAAPVVMPTEEPMIPDTMIPDTMIQMSPDEIIVDTFGPVPTQRVPYAPPGDPNRIIPGDARLSEPPVFKLTPDGREIPLSPEVPSPPQRLPQSESANPFGFGVDPFAPNPPAGTVQEPAAPY</sequence>
<organism evidence="3 4">
    <name type="scientific">Thiorhodococcus mannitoliphagus</name>
    <dbReference type="NCBI Taxonomy" id="329406"/>
    <lineage>
        <taxon>Bacteria</taxon>
        <taxon>Pseudomonadati</taxon>
        <taxon>Pseudomonadota</taxon>
        <taxon>Gammaproteobacteria</taxon>
        <taxon>Chromatiales</taxon>
        <taxon>Chromatiaceae</taxon>
        <taxon>Thiorhodococcus</taxon>
    </lineage>
</organism>
<reference evidence="3 4" key="2">
    <citation type="submission" date="2020-02" db="EMBL/GenBank/DDBJ databases">
        <title>Genome sequences of Thiorhodococcus mannitoliphagus and Thiorhodococcus minor, purple sulfur photosynthetic bacteria in the gammaproteobacterial family, Chromatiaceae.</title>
        <authorList>
            <person name="Aviles F.A."/>
            <person name="Meyer T.E."/>
            <person name="Kyndt J.A."/>
        </authorList>
    </citation>
    <scope>NUCLEOTIDE SEQUENCE [LARGE SCALE GENOMIC DNA]</scope>
    <source>
        <strain evidence="3 4">DSM 18266</strain>
    </source>
</reference>
<comment type="caution">
    <text evidence="3">The sequence shown here is derived from an EMBL/GenBank/DDBJ whole genome shotgun (WGS) entry which is preliminary data.</text>
</comment>
<evidence type="ECO:0000313" key="3">
    <source>
        <dbReference type="EMBL" id="NEX18785.1"/>
    </source>
</evidence>
<protein>
    <recommendedName>
        <fullName evidence="2">DUF4340 domain-containing protein</fullName>
    </recommendedName>
</protein>
<proteinExistence type="predicted"/>
<feature type="region of interest" description="Disordered" evidence="1">
    <location>
        <begin position="340"/>
        <end position="390"/>
    </location>
</feature>
<keyword evidence="4" id="KW-1185">Reference proteome</keyword>
<dbReference type="Pfam" id="PF14238">
    <property type="entry name" value="DUF4340"/>
    <property type="match status" value="1"/>
</dbReference>
<name>A0A6P1DSV3_9GAMM</name>
<dbReference type="EMBL" id="JAAIJR010000001">
    <property type="protein sequence ID" value="NEX18785.1"/>
    <property type="molecule type" value="Genomic_DNA"/>
</dbReference>
<evidence type="ECO:0000256" key="1">
    <source>
        <dbReference type="SAM" id="MobiDB-lite"/>
    </source>
</evidence>
<gene>
    <name evidence="3" type="ORF">G3480_00345</name>
</gene>
<dbReference type="AlphaFoldDB" id="A0A6P1DSV3"/>
<feature type="domain" description="DUF4340" evidence="2">
    <location>
        <begin position="65"/>
        <end position="165"/>
    </location>
</feature>
<evidence type="ECO:0000259" key="2">
    <source>
        <dbReference type="Pfam" id="PF14238"/>
    </source>
</evidence>
<dbReference type="RefSeq" id="WP_164651670.1">
    <property type="nucleotide sequence ID" value="NZ_JAAIJR010000001.1"/>
</dbReference>
<reference evidence="4" key="1">
    <citation type="journal article" date="2020" name="Microbiol. Resour. Announc.">
        <title>Draft Genome Sequences of Thiorhodococcus mannitoliphagus and Thiorhodococcus minor, Purple Sulfur Photosynthetic Bacteria in the Gammaproteobacterial Family Chromatiaceae.</title>
        <authorList>
            <person name="Aviles F.A."/>
            <person name="Meyer T.E."/>
            <person name="Kyndt J.A."/>
        </authorList>
    </citation>
    <scope>NUCLEOTIDE SEQUENCE [LARGE SCALE GENOMIC DNA]</scope>
    <source>
        <strain evidence="4">DSM 18266</strain>
    </source>
</reference>